<feature type="compositionally biased region" description="Low complexity" evidence="1">
    <location>
        <begin position="40"/>
        <end position="60"/>
    </location>
</feature>
<feature type="region of interest" description="Disordered" evidence="1">
    <location>
        <begin position="25"/>
        <end position="60"/>
    </location>
</feature>
<dbReference type="PANTHER" id="PTHR31286:SF148">
    <property type="entry name" value="DUF4283 DOMAIN-CONTAINING PROTEIN"/>
    <property type="match status" value="1"/>
</dbReference>
<proteinExistence type="predicted"/>
<sequence length="661" mass="73265">MSSIRILIGKDYWLRRRRLGFTKAMSPVSAEAENPPDSRPPTSQSTPGSSSSPAAGSPWASNQEIAEAPVGEAIEGVVSMEIPAAILSDPTPLWRCYVVGHFIGDVPHVGSIHAMVNRIWTQAKGSPRIDVQFIEKNTELLRIENTQTRSRVLHRKYWHIADIPLVVNDWSPETASAQPDLSAMPMWIDLRGVPSNLFPLKGLRCLSRADGKFVKLHPNTERCTRLDVARVLVEVNLHKALTKKISFMDNSGNDVSVEVVYPWLPSKCNVCLAWGHKGVECKYAKVKILNKNDEEKKSDEDSVGNSLVVASGEKEKNLNMVNELLKELEEFPIPLPQIGEGSEERVAEVRTMGLSLVEQTTNECGIEAFVFEGEQQGWSHVNGKPPSPRFKHGVGSETNDKEEGDAIIISPSRFNVLAITEEEGVGEENAEIEEGEVVSEDETTVAPLKGTKKVWASTNELYHSRASLGLFQKKLKLLKFEMRAMNRVHYGDLPGRTKQAYEVLCVCQNQTLTSSTDIKQEAVLHFQRFLQAQDTGGEDANVELFHIQKYGRFSLSEIFHFSEERSVLGTGPRVPFNRDLERSCIGDPGSGSCLEAGGNDTGVFFPNILPIIARFRHRTRGITCALMSTGVPHSQQAPLRQDSASSVSLSWIPLKPELILN</sequence>
<protein>
    <recommendedName>
        <fullName evidence="2">DUF4283 domain-containing protein</fullName>
    </recommendedName>
</protein>
<dbReference type="InterPro" id="IPR040256">
    <property type="entry name" value="At4g02000-like"/>
</dbReference>
<dbReference type="Pfam" id="PF14111">
    <property type="entry name" value="DUF4283"/>
    <property type="match status" value="1"/>
</dbReference>
<dbReference type="PANTHER" id="PTHR31286">
    <property type="entry name" value="GLYCINE-RICH CELL WALL STRUCTURAL PROTEIN 1.8-LIKE"/>
    <property type="match status" value="1"/>
</dbReference>
<keyword evidence="4" id="KW-1185">Reference proteome</keyword>
<evidence type="ECO:0000313" key="3">
    <source>
        <dbReference type="EMBL" id="KAF3527420.1"/>
    </source>
</evidence>
<feature type="region of interest" description="Disordered" evidence="1">
    <location>
        <begin position="378"/>
        <end position="400"/>
    </location>
</feature>
<evidence type="ECO:0000259" key="2">
    <source>
        <dbReference type="Pfam" id="PF14111"/>
    </source>
</evidence>
<dbReference type="InterPro" id="IPR025558">
    <property type="entry name" value="DUF4283"/>
</dbReference>
<dbReference type="Proteomes" id="UP000266723">
    <property type="component" value="Unassembled WGS sequence"/>
</dbReference>
<organism evidence="3 4">
    <name type="scientific">Brassica cretica</name>
    <name type="common">Mustard</name>
    <dbReference type="NCBI Taxonomy" id="69181"/>
    <lineage>
        <taxon>Eukaryota</taxon>
        <taxon>Viridiplantae</taxon>
        <taxon>Streptophyta</taxon>
        <taxon>Embryophyta</taxon>
        <taxon>Tracheophyta</taxon>
        <taxon>Spermatophyta</taxon>
        <taxon>Magnoliopsida</taxon>
        <taxon>eudicotyledons</taxon>
        <taxon>Gunneridae</taxon>
        <taxon>Pentapetalae</taxon>
        <taxon>rosids</taxon>
        <taxon>malvids</taxon>
        <taxon>Brassicales</taxon>
        <taxon>Brassicaceae</taxon>
        <taxon>Brassiceae</taxon>
        <taxon>Brassica</taxon>
    </lineage>
</organism>
<comment type="caution">
    <text evidence="3">The sequence shown here is derived from an EMBL/GenBank/DDBJ whole genome shotgun (WGS) entry which is preliminary data.</text>
</comment>
<gene>
    <name evidence="3" type="ORF">DY000_02039696</name>
</gene>
<evidence type="ECO:0000313" key="4">
    <source>
        <dbReference type="Proteomes" id="UP000266723"/>
    </source>
</evidence>
<name>A0ABQ7B5K5_BRACR</name>
<evidence type="ECO:0000256" key="1">
    <source>
        <dbReference type="SAM" id="MobiDB-lite"/>
    </source>
</evidence>
<reference evidence="3 4" key="1">
    <citation type="journal article" date="2020" name="BMC Genomics">
        <title>Intraspecific diversification of the crop wild relative Brassica cretica Lam. using demographic model selection.</title>
        <authorList>
            <person name="Kioukis A."/>
            <person name="Michalopoulou V.A."/>
            <person name="Briers L."/>
            <person name="Pirintsos S."/>
            <person name="Studholme D.J."/>
            <person name="Pavlidis P."/>
            <person name="Sarris P.F."/>
        </authorList>
    </citation>
    <scope>NUCLEOTIDE SEQUENCE [LARGE SCALE GENOMIC DNA]</scope>
    <source>
        <strain evidence="4">cv. PFS-1207/04</strain>
    </source>
</reference>
<feature type="domain" description="DUF4283" evidence="2">
    <location>
        <begin position="93"/>
        <end position="175"/>
    </location>
</feature>
<accession>A0ABQ7B5K5</accession>
<dbReference type="EMBL" id="QGKV02001507">
    <property type="protein sequence ID" value="KAF3527420.1"/>
    <property type="molecule type" value="Genomic_DNA"/>
</dbReference>